<dbReference type="InterPro" id="IPR003824">
    <property type="entry name" value="UppP"/>
</dbReference>
<dbReference type="EMBL" id="JAJEQD010000008">
    <property type="protein sequence ID" value="MCC2156591.1"/>
    <property type="molecule type" value="Genomic_DNA"/>
</dbReference>
<dbReference type="EC" id="3.6.1.27" evidence="3"/>
<protein>
    <recommendedName>
        <fullName evidence="4">Undecaprenyl-diphosphatase</fullName>
        <ecNumber evidence="3">3.6.1.27</ecNumber>
    </recommendedName>
    <alternativeName>
        <fullName evidence="15">Bacitracin resistance protein</fullName>
    </alternativeName>
    <alternativeName>
        <fullName evidence="14">Undecaprenyl pyrophosphate phosphatase</fullName>
    </alternativeName>
</protein>
<evidence type="ECO:0000256" key="11">
    <source>
        <dbReference type="ARBA" id="ARBA00023136"/>
    </source>
</evidence>
<evidence type="ECO:0000256" key="8">
    <source>
        <dbReference type="ARBA" id="ARBA00022960"/>
    </source>
</evidence>
<reference evidence="18 19" key="1">
    <citation type="submission" date="2021-10" db="EMBL/GenBank/DDBJ databases">
        <title>Anaerobic single-cell dispensing facilitates the cultivation of human gut bacteria.</title>
        <authorList>
            <person name="Afrizal A."/>
        </authorList>
    </citation>
    <scope>NUCLEOTIDE SEQUENCE [LARGE SCALE GENOMIC DNA]</scope>
    <source>
        <strain evidence="18 19">CLA-AA-H247</strain>
    </source>
</reference>
<dbReference type="Pfam" id="PF02673">
    <property type="entry name" value="BacA"/>
    <property type="match status" value="1"/>
</dbReference>
<feature type="transmembrane region" description="Helical" evidence="17">
    <location>
        <begin position="89"/>
        <end position="108"/>
    </location>
</feature>
<evidence type="ECO:0000256" key="13">
    <source>
        <dbReference type="ARBA" id="ARBA00023316"/>
    </source>
</evidence>
<evidence type="ECO:0000256" key="12">
    <source>
        <dbReference type="ARBA" id="ARBA00023251"/>
    </source>
</evidence>
<evidence type="ECO:0000313" key="18">
    <source>
        <dbReference type="EMBL" id="MCC2156591.1"/>
    </source>
</evidence>
<evidence type="ECO:0000256" key="4">
    <source>
        <dbReference type="ARBA" id="ARBA00021581"/>
    </source>
</evidence>
<evidence type="ECO:0000256" key="10">
    <source>
        <dbReference type="ARBA" id="ARBA00022989"/>
    </source>
</evidence>
<evidence type="ECO:0000256" key="17">
    <source>
        <dbReference type="SAM" id="Phobius"/>
    </source>
</evidence>
<keyword evidence="11 17" id="KW-0472">Membrane</keyword>
<comment type="similarity">
    <text evidence="2">Belongs to the UppP family.</text>
</comment>
<evidence type="ECO:0000256" key="9">
    <source>
        <dbReference type="ARBA" id="ARBA00022984"/>
    </source>
</evidence>
<keyword evidence="6 17" id="KW-0812">Transmembrane</keyword>
<keyword evidence="13" id="KW-0961">Cell wall biogenesis/degradation</keyword>
<organism evidence="18 19">
    <name type="scientific">Veillonella fallax</name>
    <dbReference type="NCBI Taxonomy" id="2881272"/>
    <lineage>
        <taxon>Bacteria</taxon>
        <taxon>Bacillati</taxon>
        <taxon>Bacillota</taxon>
        <taxon>Negativicutes</taxon>
        <taxon>Veillonellales</taxon>
        <taxon>Veillonellaceae</taxon>
        <taxon>Veillonella</taxon>
    </lineage>
</organism>
<evidence type="ECO:0000256" key="5">
    <source>
        <dbReference type="ARBA" id="ARBA00022475"/>
    </source>
</evidence>
<keyword evidence="8" id="KW-0133">Cell shape</keyword>
<dbReference type="PANTHER" id="PTHR30622:SF3">
    <property type="entry name" value="UNDECAPRENYL-DIPHOSPHATASE"/>
    <property type="match status" value="1"/>
</dbReference>
<name>A0ABS8F5I3_9FIRM</name>
<comment type="caution">
    <text evidence="18">The sequence shown here is derived from an EMBL/GenBank/DDBJ whole genome shotgun (WGS) entry which is preliminary data.</text>
</comment>
<comment type="subcellular location">
    <subcellularLocation>
        <location evidence="1">Cell membrane</location>
        <topology evidence="1">Multi-pass membrane protein</topology>
    </subcellularLocation>
</comment>
<keyword evidence="9" id="KW-0573">Peptidoglycan synthesis</keyword>
<feature type="transmembrane region" description="Helical" evidence="17">
    <location>
        <begin position="30"/>
        <end position="48"/>
    </location>
</feature>
<keyword evidence="12" id="KW-0046">Antibiotic resistance</keyword>
<evidence type="ECO:0000313" key="19">
    <source>
        <dbReference type="Proteomes" id="UP001198241"/>
    </source>
</evidence>
<accession>A0ABS8F5I3</accession>
<keyword evidence="5" id="KW-1003">Cell membrane</keyword>
<evidence type="ECO:0000256" key="6">
    <source>
        <dbReference type="ARBA" id="ARBA00022692"/>
    </source>
</evidence>
<evidence type="ECO:0000256" key="1">
    <source>
        <dbReference type="ARBA" id="ARBA00004651"/>
    </source>
</evidence>
<evidence type="ECO:0000256" key="16">
    <source>
        <dbReference type="ARBA" id="ARBA00047594"/>
    </source>
</evidence>
<sequence length="109" mass="12207">MWANSCHSRSGATIAGGMLIGCTRRAAADFSFIMAVPVMIIVCVYDLLRVIHLLNLNDIIMFAIGTLVSYIVGYITVKVFLWYLNRSSLSSFGYYRIIVAILAIIYLYL</sequence>
<keyword evidence="10 17" id="KW-1133">Transmembrane helix</keyword>
<evidence type="ECO:0000256" key="2">
    <source>
        <dbReference type="ARBA" id="ARBA00010621"/>
    </source>
</evidence>
<evidence type="ECO:0000256" key="3">
    <source>
        <dbReference type="ARBA" id="ARBA00012374"/>
    </source>
</evidence>
<evidence type="ECO:0000256" key="14">
    <source>
        <dbReference type="ARBA" id="ARBA00032707"/>
    </source>
</evidence>
<dbReference type="PANTHER" id="PTHR30622">
    <property type="entry name" value="UNDECAPRENYL-DIPHOSPHATASE"/>
    <property type="match status" value="1"/>
</dbReference>
<keyword evidence="7" id="KW-0378">Hydrolase</keyword>
<gene>
    <name evidence="18" type="ORF">LKD20_05465</name>
</gene>
<feature type="transmembrane region" description="Helical" evidence="17">
    <location>
        <begin position="60"/>
        <end position="83"/>
    </location>
</feature>
<comment type="catalytic activity">
    <reaction evidence="16">
        <text>di-trans,octa-cis-undecaprenyl diphosphate + H2O = di-trans,octa-cis-undecaprenyl phosphate + phosphate + H(+)</text>
        <dbReference type="Rhea" id="RHEA:28094"/>
        <dbReference type="ChEBI" id="CHEBI:15377"/>
        <dbReference type="ChEBI" id="CHEBI:15378"/>
        <dbReference type="ChEBI" id="CHEBI:43474"/>
        <dbReference type="ChEBI" id="CHEBI:58405"/>
        <dbReference type="ChEBI" id="CHEBI:60392"/>
        <dbReference type="EC" id="3.6.1.27"/>
    </reaction>
</comment>
<dbReference type="Proteomes" id="UP001198241">
    <property type="component" value="Unassembled WGS sequence"/>
</dbReference>
<evidence type="ECO:0000256" key="7">
    <source>
        <dbReference type="ARBA" id="ARBA00022801"/>
    </source>
</evidence>
<proteinExistence type="inferred from homology"/>
<keyword evidence="19" id="KW-1185">Reference proteome</keyword>
<evidence type="ECO:0000256" key="15">
    <source>
        <dbReference type="ARBA" id="ARBA00032932"/>
    </source>
</evidence>